<dbReference type="PANTHER" id="PTHR23315:SF7">
    <property type="entry name" value="U-BOX DOMAIN-CONTAINING PROTEIN 4"/>
    <property type="match status" value="1"/>
</dbReference>
<proteinExistence type="predicted"/>
<sequence length="402" mass="42717">MSLTHTTLIPNVNLRNIIESIRMRMPAIQSEQIKSIKEMQDLEAIVRSLMEDQGKLAVTCIDPTRSPEASPAPYASSPTAPHVAAARLPPPDRASMEEPIPVLLSLLRHESADVCQRALGVIEALVAADPRHRDAVWHHGGIPLIVSLLRSGSSEQLQHASTLLRTLASSQPEAQMAITWAGAIPLLVEHLDHDVSKVRVESAKALWSLAQGNLDNETSIVEQGGIKRLVALLSGGAADARDPVLHLLLNLSSHHVAHQDSITRAGAVPKLADLLADGHLRQLAAAVLKSLARDHEDNQSAIGATSGAIQKLIQLLSDESAAMRESAAGVLHVLVEGGHAKNVAAVSRSGGIRPCMELLKDENPGAKEDAAGVLAALAKNADNRVYMADLGVIPLFIDPGQN</sequence>
<reference evidence="3" key="1">
    <citation type="submission" date="2021-02" db="EMBL/GenBank/DDBJ databases">
        <authorList>
            <person name="Dougan E. K."/>
            <person name="Rhodes N."/>
            <person name="Thang M."/>
            <person name="Chan C."/>
        </authorList>
    </citation>
    <scope>NUCLEOTIDE SEQUENCE</scope>
</reference>
<feature type="region of interest" description="Disordered" evidence="2">
    <location>
        <begin position="67"/>
        <end position="93"/>
    </location>
</feature>
<dbReference type="InterPro" id="IPR011989">
    <property type="entry name" value="ARM-like"/>
</dbReference>
<keyword evidence="4" id="KW-1185">Reference proteome</keyword>
<feature type="compositionally biased region" description="Low complexity" evidence="2">
    <location>
        <begin position="67"/>
        <end position="81"/>
    </location>
</feature>
<protein>
    <submittedName>
        <fullName evidence="3">PUB12 protein</fullName>
    </submittedName>
</protein>
<gene>
    <name evidence="3" type="primary">PUB12</name>
    <name evidence="3" type="ORF">SPIL2461_LOCUS8822</name>
</gene>
<comment type="caution">
    <text evidence="3">The sequence shown here is derived from an EMBL/GenBank/DDBJ whole genome shotgun (WGS) entry which is preliminary data.</text>
</comment>
<evidence type="ECO:0000256" key="2">
    <source>
        <dbReference type="SAM" id="MobiDB-lite"/>
    </source>
</evidence>
<dbReference type="PROSITE" id="PS50176">
    <property type="entry name" value="ARM_REPEAT"/>
    <property type="match status" value="3"/>
</dbReference>
<evidence type="ECO:0000313" key="4">
    <source>
        <dbReference type="Proteomes" id="UP000649617"/>
    </source>
</evidence>
<dbReference type="PANTHER" id="PTHR23315">
    <property type="entry name" value="U BOX DOMAIN-CONTAINING"/>
    <property type="match status" value="1"/>
</dbReference>
<dbReference type="Gene3D" id="1.25.10.10">
    <property type="entry name" value="Leucine-rich Repeat Variant"/>
    <property type="match status" value="2"/>
</dbReference>
<feature type="repeat" description="ARM" evidence="1">
    <location>
        <begin position="140"/>
        <end position="182"/>
    </location>
</feature>
<dbReference type="Pfam" id="PF00514">
    <property type="entry name" value="Arm"/>
    <property type="match status" value="1"/>
</dbReference>
<dbReference type="SMART" id="SM00185">
    <property type="entry name" value="ARM"/>
    <property type="match status" value="7"/>
</dbReference>
<accession>A0A812PVP0</accession>
<feature type="repeat" description="ARM" evidence="1">
    <location>
        <begin position="266"/>
        <end position="306"/>
    </location>
</feature>
<dbReference type="InterPro" id="IPR016024">
    <property type="entry name" value="ARM-type_fold"/>
</dbReference>
<dbReference type="InterPro" id="IPR000225">
    <property type="entry name" value="Armadillo"/>
</dbReference>
<evidence type="ECO:0000313" key="3">
    <source>
        <dbReference type="EMBL" id="CAE7365556.1"/>
    </source>
</evidence>
<dbReference type="EMBL" id="CAJNIZ010014725">
    <property type="protein sequence ID" value="CAE7365556.1"/>
    <property type="molecule type" value="Genomic_DNA"/>
</dbReference>
<dbReference type="Pfam" id="PF05804">
    <property type="entry name" value="KAP"/>
    <property type="match status" value="1"/>
</dbReference>
<dbReference type="OrthoDB" id="7537227at2759"/>
<dbReference type="Proteomes" id="UP000649617">
    <property type="component" value="Unassembled WGS sequence"/>
</dbReference>
<name>A0A812PVP0_SYMPI</name>
<evidence type="ECO:0000256" key="1">
    <source>
        <dbReference type="PROSITE-ProRule" id="PRU00259"/>
    </source>
</evidence>
<dbReference type="SUPFAM" id="SSF48371">
    <property type="entry name" value="ARM repeat"/>
    <property type="match status" value="1"/>
</dbReference>
<dbReference type="AlphaFoldDB" id="A0A812PVP0"/>
<organism evidence="3 4">
    <name type="scientific">Symbiodinium pilosum</name>
    <name type="common">Dinoflagellate</name>
    <dbReference type="NCBI Taxonomy" id="2952"/>
    <lineage>
        <taxon>Eukaryota</taxon>
        <taxon>Sar</taxon>
        <taxon>Alveolata</taxon>
        <taxon>Dinophyceae</taxon>
        <taxon>Suessiales</taxon>
        <taxon>Symbiodiniaceae</taxon>
        <taxon>Symbiodinium</taxon>
    </lineage>
</organism>
<feature type="repeat" description="ARM" evidence="1">
    <location>
        <begin position="307"/>
        <end position="334"/>
    </location>
</feature>